<name>A0A370PVK0_ASPPH</name>
<proteinExistence type="predicted"/>
<evidence type="ECO:0000313" key="2">
    <source>
        <dbReference type="Proteomes" id="UP000254937"/>
    </source>
</evidence>
<organism evidence="1 2">
    <name type="scientific">Aspergillus phoenicis ATCC 13157</name>
    <dbReference type="NCBI Taxonomy" id="1353007"/>
    <lineage>
        <taxon>Eukaryota</taxon>
        <taxon>Fungi</taxon>
        <taxon>Dikarya</taxon>
        <taxon>Ascomycota</taxon>
        <taxon>Pezizomycotina</taxon>
        <taxon>Eurotiomycetes</taxon>
        <taxon>Eurotiomycetidae</taxon>
        <taxon>Eurotiales</taxon>
        <taxon>Aspergillaceae</taxon>
        <taxon>Aspergillus</taxon>
    </lineage>
</organism>
<dbReference type="AlphaFoldDB" id="A0A370PVK0"/>
<accession>A0A370PVK0</accession>
<dbReference type="Proteomes" id="UP000254937">
    <property type="component" value="Unassembled WGS sequence"/>
</dbReference>
<dbReference type="PROSITE" id="PS51257">
    <property type="entry name" value="PROKAR_LIPOPROTEIN"/>
    <property type="match status" value="1"/>
</dbReference>
<protein>
    <submittedName>
        <fullName evidence="1">Uncharacterized protein</fullName>
    </submittedName>
</protein>
<evidence type="ECO:0000313" key="1">
    <source>
        <dbReference type="EMBL" id="RDK46216.1"/>
    </source>
</evidence>
<sequence>MIGTYRNTAPRFPSLLFSCLSGWLSSCPSLPSLLYSLVCSTRRQCTDFLTLATGRPATPSSDRVEECDRSADPNMNCRYPHLHILLLACRRCIHRMESSRVLTSTRLTLAE</sequence>
<keyword evidence="2" id="KW-1185">Reference proteome</keyword>
<gene>
    <name evidence="1" type="ORF">M752DRAFT_99089</name>
</gene>
<dbReference type="EMBL" id="KZ851846">
    <property type="protein sequence ID" value="RDK46216.1"/>
    <property type="molecule type" value="Genomic_DNA"/>
</dbReference>
<reference evidence="1 2" key="1">
    <citation type="submission" date="2018-07" db="EMBL/GenBank/DDBJ databases">
        <title>Section-level genome sequencing of Aspergillus section Nigri to investigate inter- and intra-species variation.</title>
        <authorList>
            <consortium name="DOE Joint Genome Institute"/>
            <person name="Vesth T.C."/>
            <person name="Nybo J.L."/>
            <person name="Theobald S."/>
            <person name="Frisvad J.C."/>
            <person name="Larsen T.O."/>
            <person name="Nielsen K.F."/>
            <person name="Hoof J.B."/>
            <person name="Brandl J."/>
            <person name="Salamov A."/>
            <person name="Riley R."/>
            <person name="Gladden J.M."/>
            <person name="Phatale P."/>
            <person name="Nielsen M.T."/>
            <person name="Lyhne E.K."/>
            <person name="Kogle M.E."/>
            <person name="Strasser K."/>
            <person name="McDonnell E."/>
            <person name="Barry K."/>
            <person name="Clum A."/>
            <person name="Chen C."/>
            <person name="Nolan M."/>
            <person name="Sandor L."/>
            <person name="Kuo A."/>
            <person name="Lipzen A."/>
            <person name="Hainaut M."/>
            <person name="Drula E."/>
            <person name="Tsang A."/>
            <person name="Magnuson J.K."/>
            <person name="Henrissat B."/>
            <person name="Wiebenga A."/>
            <person name="Simmons B.A."/>
            <person name="Makela M.R."/>
            <person name="De vries R.P."/>
            <person name="Grigoriev I.V."/>
            <person name="Mortensen U.H."/>
            <person name="Baker S.E."/>
            <person name="Andersen M.R."/>
        </authorList>
    </citation>
    <scope>NUCLEOTIDE SEQUENCE [LARGE SCALE GENOMIC DNA]</scope>
    <source>
        <strain evidence="1 2">ATCC 13157</strain>
    </source>
</reference>